<gene>
    <name evidence="2" type="ORF">COU00_01415</name>
</gene>
<dbReference type="PANTHER" id="PTHR30411">
    <property type="entry name" value="CYTOPLASMIC PROTEIN"/>
    <property type="match status" value="1"/>
</dbReference>
<proteinExistence type="predicted"/>
<protein>
    <recommendedName>
        <fullName evidence="1">YbaK/aminoacyl-tRNA synthetase-associated domain-containing protein</fullName>
    </recommendedName>
</protein>
<dbReference type="InterPro" id="IPR036754">
    <property type="entry name" value="YbaK/aa-tRNA-synt-asso_dom_sf"/>
</dbReference>
<evidence type="ECO:0000313" key="3">
    <source>
        <dbReference type="Proteomes" id="UP000229335"/>
    </source>
</evidence>
<reference evidence="3" key="1">
    <citation type="submission" date="2017-09" db="EMBL/GenBank/DDBJ databases">
        <title>Depth-based differentiation of microbial function through sediment-hosted aquifers and enrichment of novel symbionts in the deep terrestrial subsurface.</title>
        <authorList>
            <person name="Probst A.J."/>
            <person name="Ladd B."/>
            <person name="Jarett J.K."/>
            <person name="Geller-Mcgrath D.E."/>
            <person name="Sieber C.M.K."/>
            <person name="Emerson J.B."/>
            <person name="Anantharaman K."/>
            <person name="Thomas B.C."/>
            <person name="Malmstrom R."/>
            <person name="Stieglmeier M."/>
            <person name="Klingl A."/>
            <person name="Woyke T."/>
            <person name="Ryan C.M."/>
            <person name="Banfield J.F."/>
        </authorList>
    </citation>
    <scope>NUCLEOTIDE SEQUENCE [LARGE SCALE GENOMIC DNA]</scope>
</reference>
<name>A0A2M6WMI8_9BACT</name>
<dbReference type="CDD" id="cd04332">
    <property type="entry name" value="YbaK_like"/>
    <property type="match status" value="1"/>
</dbReference>
<organism evidence="2 3">
    <name type="scientific">Candidatus Falkowbacteria bacterium CG10_big_fil_rev_8_21_14_0_10_43_11</name>
    <dbReference type="NCBI Taxonomy" id="1974568"/>
    <lineage>
        <taxon>Bacteria</taxon>
        <taxon>Candidatus Falkowiibacteriota</taxon>
    </lineage>
</organism>
<dbReference type="PANTHER" id="PTHR30411:SF9">
    <property type="entry name" value="MULTIFUNCTIONAL SER_THR-TRNA DEACYLASE PROXP-Y"/>
    <property type="match status" value="1"/>
</dbReference>
<dbReference type="InterPro" id="IPR007214">
    <property type="entry name" value="YbaK/aa-tRNA-synth-assoc-dom"/>
</dbReference>
<dbReference type="Gene3D" id="3.90.960.10">
    <property type="entry name" value="YbaK/aminoacyl-tRNA synthetase-associated domain"/>
    <property type="match status" value="1"/>
</dbReference>
<comment type="caution">
    <text evidence="2">The sequence shown here is derived from an EMBL/GenBank/DDBJ whole genome shotgun (WGS) entry which is preliminary data.</text>
</comment>
<dbReference type="EMBL" id="PFAS01000018">
    <property type="protein sequence ID" value="PIT93999.1"/>
    <property type="molecule type" value="Genomic_DNA"/>
</dbReference>
<feature type="domain" description="YbaK/aminoacyl-tRNA synthetase-associated" evidence="1">
    <location>
        <begin position="28"/>
        <end position="153"/>
    </location>
</feature>
<dbReference type="GO" id="GO:0002161">
    <property type="term" value="F:aminoacyl-tRNA deacylase activity"/>
    <property type="evidence" value="ECO:0007669"/>
    <property type="project" value="InterPro"/>
</dbReference>
<dbReference type="AlphaFoldDB" id="A0A2M6WMI8"/>
<evidence type="ECO:0000313" key="2">
    <source>
        <dbReference type="EMBL" id="PIT93999.1"/>
    </source>
</evidence>
<dbReference type="SUPFAM" id="SSF55826">
    <property type="entry name" value="YbaK/ProRS associated domain"/>
    <property type="match status" value="1"/>
</dbReference>
<sequence>MSKKKIKLPKKIIDYLTRAGVPHELIEHKAVYTAYDAAMTMGKKLEEIVKSLVVKADNDYYLVLVPANKNLDLEKVKKNISRLKQKEVKVLKIPGEKIMKEVLKLKSETVSAFGSLHKLPVIMDKTLTKIKKAVFSSGSTGHSVEMKIKDFLNLENASEGNFSAAKKLKKTRFASRKPRRTKKQK</sequence>
<dbReference type="Pfam" id="PF04073">
    <property type="entry name" value="tRNA_edit"/>
    <property type="match status" value="1"/>
</dbReference>
<evidence type="ECO:0000259" key="1">
    <source>
        <dbReference type="Pfam" id="PF04073"/>
    </source>
</evidence>
<dbReference type="Proteomes" id="UP000229335">
    <property type="component" value="Unassembled WGS sequence"/>
</dbReference>
<accession>A0A2M6WMI8</accession>